<gene>
    <name evidence="2" type="ORF">J2Z66_006581</name>
</gene>
<proteinExistence type="predicted"/>
<comment type="caution">
    <text evidence="2">The sequence shown here is derived from an EMBL/GenBank/DDBJ whole genome shotgun (WGS) entry which is preliminary data.</text>
</comment>
<dbReference type="Proteomes" id="UP001519287">
    <property type="component" value="Unassembled WGS sequence"/>
</dbReference>
<sequence>MDREDDGKDLLKLKQLYAFFIPLGFSASLMTMSHVIINGTLARSSHPEAIVTSYAIALSLLGLFEKPVTILRQTCSILARDRI</sequence>
<accession>A0ABS4J526</accession>
<name>A0ABS4J526_9BACL</name>
<dbReference type="EMBL" id="JAGGLB010000029">
    <property type="protein sequence ID" value="MBP1994940.1"/>
    <property type="molecule type" value="Genomic_DNA"/>
</dbReference>
<keyword evidence="1" id="KW-0812">Transmembrane</keyword>
<feature type="transmembrane region" description="Helical" evidence="1">
    <location>
        <begin position="16"/>
        <end position="37"/>
    </location>
</feature>
<organism evidence="2 3">
    <name type="scientific">Paenibacillus eucommiae</name>
    <dbReference type="NCBI Taxonomy" id="1355755"/>
    <lineage>
        <taxon>Bacteria</taxon>
        <taxon>Bacillati</taxon>
        <taxon>Bacillota</taxon>
        <taxon>Bacilli</taxon>
        <taxon>Bacillales</taxon>
        <taxon>Paenibacillaceae</taxon>
        <taxon>Paenibacillus</taxon>
    </lineage>
</organism>
<evidence type="ECO:0000313" key="3">
    <source>
        <dbReference type="Proteomes" id="UP001519287"/>
    </source>
</evidence>
<protein>
    <submittedName>
        <fullName evidence="2">Uncharacterized protein</fullName>
    </submittedName>
</protein>
<reference evidence="2 3" key="1">
    <citation type="submission" date="2021-03" db="EMBL/GenBank/DDBJ databases">
        <title>Genomic Encyclopedia of Type Strains, Phase IV (KMG-IV): sequencing the most valuable type-strain genomes for metagenomic binning, comparative biology and taxonomic classification.</title>
        <authorList>
            <person name="Goeker M."/>
        </authorList>
    </citation>
    <scope>NUCLEOTIDE SEQUENCE [LARGE SCALE GENOMIC DNA]</scope>
    <source>
        <strain evidence="2 3">DSM 26048</strain>
    </source>
</reference>
<evidence type="ECO:0000313" key="2">
    <source>
        <dbReference type="EMBL" id="MBP1994940.1"/>
    </source>
</evidence>
<keyword evidence="3" id="KW-1185">Reference proteome</keyword>
<keyword evidence="1" id="KW-1133">Transmembrane helix</keyword>
<evidence type="ECO:0000256" key="1">
    <source>
        <dbReference type="SAM" id="Phobius"/>
    </source>
</evidence>
<keyword evidence="1" id="KW-0472">Membrane</keyword>